<evidence type="ECO:0000256" key="1">
    <source>
        <dbReference type="SAM" id="MobiDB-lite"/>
    </source>
</evidence>
<accession>A0ABD5ZUA3</accession>
<sequence length="200" mass="21652">MGPTARGGDGIPPHDSPANTLHLTDSATTVGARQCTHATPRSGISTVVVVALAGSPIRWLDDWQSSADVEAERATFVVDDTASWTAGDPAVRLAVESWPATDVSVRTVSSTGNLTDMGVTLTDVLETHDAESTLLCFQSLTVLLQYAPLEEVYQFLHTLVSHVDRTEITAHFHLHADAHDDDTVATLRPLFDRVRRDAER</sequence>
<evidence type="ECO:0000313" key="3">
    <source>
        <dbReference type="Proteomes" id="UP001596434"/>
    </source>
</evidence>
<reference evidence="2 3" key="1">
    <citation type="journal article" date="2019" name="Int. J. Syst. Evol. Microbiol.">
        <title>The Global Catalogue of Microorganisms (GCM) 10K type strain sequencing project: providing services to taxonomists for standard genome sequencing and annotation.</title>
        <authorList>
            <consortium name="The Broad Institute Genomics Platform"/>
            <consortium name="The Broad Institute Genome Sequencing Center for Infectious Disease"/>
            <person name="Wu L."/>
            <person name="Ma J."/>
        </authorList>
    </citation>
    <scope>NUCLEOTIDE SEQUENCE [LARGE SCALE GENOMIC DNA]</scope>
    <source>
        <strain evidence="2 3">GX21</strain>
    </source>
</reference>
<dbReference type="Proteomes" id="UP001596434">
    <property type="component" value="Unassembled WGS sequence"/>
</dbReference>
<dbReference type="EMBL" id="JBHTAT010000001">
    <property type="protein sequence ID" value="MFC7253807.1"/>
    <property type="molecule type" value="Genomic_DNA"/>
</dbReference>
<proteinExistence type="predicted"/>
<gene>
    <name evidence="2" type="ORF">ACFQKE_00525</name>
</gene>
<keyword evidence="3" id="KW-1185">Reference proteome</keyword>
<evidence type="ECO:0008006" key="4">
    <source>
        <dbReference type="Google" id="ProtNLM"/>
    </source>
</evidence>
<protein>
    <recommendedName>
        <fullName evidence="4">DUF835 domain-containing protein</fullName>
    </recommendedName>
</protein>
<dbReference type="AlphaFoldDB" id="A0ABD5ZUA3"/>
<dbReference type="InterPro" id="IPR055927">
    <property type="entry name" value="DUF7504"/>
</dbReference>
<dbReference type="Pfam" id="PF24336">
    <property type="entry name" value="DUF7504"/>
    <property type="match status" value="1"/>
</dbReference>
<dbReference type="RefSeq" id="WP_379701849.1">
    <property type="nucleotide sequence ID" value="NZ_JBHTAT010000001.1"/>
</dbReference>
<evidence type="ECO:0000313" key="2">
    <source>
        <dbReference type="EMBL" id="MFC7253807.1"/>
    </source>
</evidence>
<dbReference type="GeneID" id="96952090"/>
<comment type="caution">
    <text evidence="2">The sequence shown here is derived from an EMBL/GenBank/DDBJ whole genome shotgun (WGS) entry which is preliminary data.</text>
</comment>
<organism evidence="2 3">
    <name type="scientific">Haloplanus litoreus</name>
    <dbReference type="NCBI Taxonomy" id="767515"/>
    <lineage>
        <taxon>Archaea</taxon>
        <taxon>Methanobacteriati</taxon>
        <taxon>Methanobacteriota</taxon>
        <taxon>Stenosarchaea group</taxon>
        <taxon>Halobacteria</taxon>
        <taxon>Halobacteriales</taxon>
        <taxon>Haloferacaceae</taxon>
        <taxon>Haloplanus</taxon>
    </lineage>
</organism>
<feature type="compositionally biased region" description="Gly residues" evidence="1">
    <location>
        <begin position="1"/>
        <end position="10"/>
    </location>
</feature>
<name>A0ABD5ZUA3_9EURY</name>
<feature type="region of interest" description="Disordered" evidence="1">
    <location>
        <begin position="1"/>
        <end position="20"/>
    </location>
</feature>